<evidence type="ECO:0000313" key="4">
    <source>
        <dbReference type="Proteomes" id="UP000584325"/>
    </source>
</evidence>
<reference evidence="2 3" key="1">
    <citation type="submission" date="2019-05" db="EMBL/GenBank/DDBJ databases">
        <title>Draft Genome Sequences of Six Type Strains of the Genus Massilia.</title>
        <authorList>
            <person name="Miess H."/>
            <person name="Frediansyhah A."/>
            <person name="Gross H."/>
        </authorList>
    </citation>
    <scope>NUCLEOTIDE SEQUENCE [LARGE SCALE GENOMIC DNA]</scope>
    <source>
        <strain evidence="2 3">DSMZ 26121</strain>
    </source>
</reference>
<keyword evidence="3" id="KW-1185">Reference proteome</keyword>
<dbReference type="Proteomes" id="UP000298763">
    <property type="component" value="Chromosome"/>
</dbReference>
<dbReference type="EMBL" id="JACHXS010000006">
    <property type="protein sequence ID" value="MBB3222740.1"/>
    <property type="molecule type" value="Genomic_DNA"/>
</dbReference>
<evidence type="ECO:0000313" key="1">
    <source>
        <dbReference type="EMBL" id="MBB3222740.1"/>
    </source>
</evidence>
<reference evidence="1 4" key="2">
    <citation type="submission" date="2020-08" db="EMBL/GenBank/DDBJ databases">
        <title>Genomic Encyclopedia of Type Strains, Phase III (KMG-III): the genomes of soil and plant-associated and newly described type strains.</title>
        <authorList>
            <person name="Whitman W."/>
        </authorList>
    </citation>
    <scope>NUCLEOTIDE SEQUENCE [LARGE SCALE GENOMIC DNA]</scope>
    <source>
        <strain evidence="1 4">CECT 7753</strain>
    </source>
</reference>
<dbReference type="Proteomes" id="UP000584325">
    <property type="component" value="Unassembled WGS sequence"/>
</dbReference>
<name>A0A4P8HNV7_9BURK</name>
<dbReference type="EMBL" id="CP040017">
    <property type="protein sequence ID" value="QCP10766.1"/>
    <property type="molecule type" value="Genomic_DNA"/>
</dbReference>
<evidence type="ECO:0000313" key="2">
    <source>
        <dbReference type="EMBL" id="QCP10766.1"/>
    </source>
</evidence>
<dbReference type="AlphaFoldDB" id="A0A4P8HNV7"/>
<organism evidence="1 4">
    <name type="scientific">Pseudoduganella umbonata</name>
    <dbReference type="NCBI Taxonomy" id="864828"/>
    <lineage>
        <taxon>Bacteria</taxon>
        <taxon>Pseudomonadati</taxon>
        <taxon>Pseudomonadota</taxon>
        <taxon>Betaproteobacteria</taxon>
        <taxon>Burkholderiales</taxon>
        <taxon>Oxalobacteraceae</taxon>
        <taxon>Telluria group</taxon>
        <taxon>Pseudoduganella</taxon>
    </lineage>
</organism>
<proteinExistence type="predicted"/>
<evidence type="ECO:0000313" key="3">
    <source>
        <dbReference type="Proteomes" id="UP000298763"/>
    </source>
</evidence>
<dbReference type="RefSeq" id="WP_137313645.1">
    <property type="nucleotide sequence ID" value="NZ_CP040017.1"/>
</dbReference>
<protein>
    <submittedName>
        <fullName evidence="1">Uncharacterized protein</fullName>
    </submittedName>
</protein>
<accession>A0A4P8HNV7</accession>
<sequence length="64" mass="6657">MDAGYVKLDNDTAIAHLVPHADPALACWAALVQVWDGIEGTLEDTDPPGGAGNATPIMLVRPFG</sequence>
<gene>
    <name evidence="2" type="ORF">FCL38_10235</name>
    <name evidence="1" type="ORF">FHS02_003563</name>
</gene>
<dbReference type="OrthoDB" id="8758700at2"/>